<dbReference type="InterPro" id="IPR025451">
    <property type="entry name" value="DUF4211"/>
</dbReference>
<dbReference type="PANTHER" id="PTHR14689">
    <property type="entry name" value="PHORBOL-ESTER_DAG-TYPE DOMAIN-CONTAINING PROTEIN"/>
    <property type="match status" value="1"/>
</dbReference>
<dbReference type="Pfam" id="PF13926">
    <property type="entry name" value="DUF4211"/>
    <property type="match status" value="1"/>
</dbReference>
<evidence type="ECO:0000259" key="2">
    <source>
        <dbReference type="Pfam" id="PF13926"/>
    </source>
</evidence>
<feature type="compositionally biased region" description="Acidic residues" evidence="1">
    <location>
        <begin position="284"/>
        <end position="297"/>
    </location>
</feature>
<evidence type="ECO:0000313" key="4">
    <source>
        <dbReference type="Proteomes" id="UP001174934"/>
    </source>
</evidence>
<gene>
    <name evidence="3" type="ORF">B0T17DRAFT_590121</name>
</gene>
<reference evidence="3" key="1">
    <citation type="submission" date="2023-06" db="EMBL/GenBank/DDBJ databases">
        <title>Genome-scale phylogeny and comparative genomics of the fungal order Sordariales.</title>
        <authorList>
            <consortium name="Lawrence Berkeley National Laboratory"/>
            <person name="Hensen N."/>
            <person name="Bonometti L."/>
            <person name="Westerberg I."/>
            <person name="Brannstrom I.O."/>
            <person name="Guillou S."/>
            <person name="Cros-Aarteil S."/>
            <person name="Calhoun S."/>
            <person name="Haridas S."/>
            <person name="Kuo A."/>
            <person name="Mondo S."/>
            <person name="Pangilinan J."/>
            <person name="Riley R."/>
            <person name="LaButti K."/>
            <person name="Andreopoulos B."/>
            <person name="Lipzen A."/>
            <person name="Chen C."/>
            <person name="Yanf M."/>
            <person name="Daum C."/>
            <person name="Ng V."/>
            <person name="Clum A."/>
            <person name="Steindorff A."/>
            <person name="Ohm R."/>
            <person name="Martin F."/>
            <person name="Silar P."/>
            <person name="Natvig D."/>
            <person name="Lalanne C."/>
            <person name="Gautier V."/>
            <person name="Ament-velasquez S.L."/>
            <person name="Kruys A."/>
            <person name="Hutchinson M.I."/>
            <person name="Powell A.J."/>
            <person name="Barry K."/>
            <person name="Miller A.N."/>
            <person name="Grigoriev I.V."/>
            <person name="Debuchy R."/>
            <person name="Gladieux P."/>
            <person name="Thoren M.H."/>
            <person name="Johannesson H."/>
        </authorList>
    </citation>
    <scope>NUCLEOTIDE SEQUENCE</scope>
    <source>
        <strain evidence="3">SMH3391-2</strain>
    </source>
</reference>
<dbReference type="GO" id="GO:0005634">
    <property type="term" value="C:nucleus"/>
    <property type="evidence" value="ECO:0007669"/>
    <property type="project" value="TreeGrafter"/>
</dbReference>
<feature type="compositionally biased region" description="Basic and acidic residues" evidence="1">
    <location>
        <begin position="263"/>
        <end position="283"/>
    </location>
</feature>
<evidence type="ECO:0000256" key="1">
    <source>
        <dbReference type="SAM" id="MobiDB-lite"/>
    </source>
</evidence>
<keyword evidence="4" id="KW-1185">Reference proteome</keyword>
<comment type="caution">
    <text evidence="3">The sequence shown here is derived from an EMBL/GenBank/DDBJ whole genome shotgun (WGS) entry which is preliminary data.</text>
</comment>
<protein>
    <recommendedName>
        <fullName evidence="2">DUF4211 domain-containing protein</fullName>
    </recommendedName>
</protein>
<evidence type="ECO:0000313" key="3">
    <source>
        <dbReference type="EMBL" id="KAK0630682.1"/>
    </source>
</evidence>
<feature type="domain" description="DUF4211" evidence="2">
    <location>
        <begin position="290"/>
        <end position="427"/>
    </location>
</feature>
<dbReference type="EMBL" id="JAULSR010000002">
    <property type="protein sequence ID" value="KAK0630682.1"/>
    <property type="molecule type" value="Genomic_DNA"/>
</dbReference>
<feature type="compositionally biased region" description="Acidic residues" evidence="1">
    <location>
        <begin position="447"/>
        <end position="459"/>
    </location>
</feature>
<organism evidence="3 4">
    <name type="scientific">Bombardia bombarda</name>
    <dbReference type="NCBI Taxonomy" id="252184"/>
    <lineage>
        <taxon>Eukaryota</taxon>
        <taxon>Fungi</taxon>
        <taxon>Dikarya</taxon>
        <taxon>Ascomycota</taxon>
        <taxon>Pezizomycotina</taxon>
        <taxon>Sordariomycetes</taxon>
        <taxon>Sordariomycetidae</taxon>
        <taxon>Sordariales</taxon>
        <taxon>Lasiosphaeriaceae</taxon>
        <taxon>Bombardia</taxon>
    </lineage>
</organism>
<proteinExistence type="predicted"/>
<feature type="region of interest" description="Disordered" evidence="1">
    <location>
        <begin position="429"/>
        <end position="463"/>
    </location>
</feature>
<feature type="region of interest" description="Disordered" evidence="1">
    <location>
        <begin position="1"/>
        <end position="297"/>
    </location>
</feature>
<name>A0AA40CA19_9PEZI</name>
<accession>A0AA40CA19</accession>
<dbReference type="PANTHER" id="PTHR14689:SF0">
    <property type="entry name" value="COILED-COIL DOMAIN-CONTAINING PROTEIN 82"/>
    <property type="match status" value="1"/>
</dbReference>
<dbReference type="AlphaFoldDB" id="A0AA40CA19"/>
<dbReference type="Proteomes" id="UP001174934">
    <property type="component" value="Unassembled WGS sequence"/>
</dbReference>
<feature type="compositionally biased region" description="Acidic residues" evidence="1">
    <location>
        <begin position="107"/>
        <end position="116"/>
    </location>
</feature>
<sequence length="568" mass="63383">MVRPKKPQQQTLEATLGRSRVRATIKTPKVNAGSSSPAKALKRSSSPLLPQSPPASFMQSSGSKKRRVVVAVDSSSEDDSDDDKPLVAPSSTQRLGREKGLVVKNDSDDDDDDDDDKPLVTPTSNRRLGRKRIQILDDSDDDDLPALEVSSPIKKRRLVRGNMSSPAKHNGAPSSDIAPPPSSTRPSRKPLTKKEKARELLRRKRAGEVINDDDDDDELAWKPAQKAKGLYDTDSDNVALSEFEDDDEGVPDHGYLETSKQSKSSEKKVKNAKSAHGEDHLADSGEESDDFVVDDGDDPIGVPDDALDIPLQFTSHSHKPLKDHFRDVVEWLVQFKVNPGFPEKNHQLYMIAWQKLDDEVRGLAQSKFASAAWKKDFFMALRARPYFTNTELGRGDVNELENCGACGRSGHPAKWIMSFSGSAYTKSANSPTFLEPIEPESHSEDNGAADEEEGDEDEDGNRIPKESKQWFIGSVCNSNAETAHNLIHWKYALLDWVDATLERDGYMTAKQLKARVKMKPKQKYKLVDEILEKWQTQGNIKALYREFKETIETARNKSTSGGRFQRLL</sequence>